<proteinExistence type="predicted"/>
<keyword evidence="6" id="KW-0482">Metalloprotease</keyword>
<evidence type="ECO:0000256" key="7">
    <source>
        <dbReference type="SAM" id="Coils"/>
    </source>
</evidence>
<dbReference type="RefSeq" id="WP_047807112.1">
    <property type="nucleotide sequence ID" value="NZ_CP011805.1"/>
</dbReference>
<evidence type="ECO:0000256" key="6">
    <source>
        <dbReference type="ARBA" id="ARBA00023049"/>
    </source>
</evidence>
<evidence type="ECO:0000256" key="1">
    <source>
        <dbReference type="ARBA" id="ARBA00001947"/>
    </source>
</evidence>
<keyword evidence="11" id="KW-1185">Reference proteome</keyword>
<feature type="domain" description="M23ase beta-sheet core" evidence="9">
    <location>
        <begin position="314"/>
        <end position="403"/>
    </location>
</feature>
<dbReference type="EMBL" id="CP011805">
    <property type="protein sequence ID" value="AKM08259.1"/>
    <property type="molecule type" value="Genomic_DNA"/>
</dbReference>
<dbReference type="AlphaFoldDB" id="A0A0G3XCD6"/>
<sequence length="408" mass="43514">MMRPAAPTLALAGTLAVLFGGYALAQRAETLTGPEEARTALQRAQREAREAEVRGARLEEEARAATEAAEKTAREGAALAARIQEAEAGIAAAEARIALIDDERNRLAVRLAERREPLLRLTAALQKFARRPIALSALRPGSLRETVYLRAMLDTTIPEVRERTAALRAEIARGRRLEAEARQALASLRENEGTLEDRRRRLAAIESRQRLESRRASGIAARETERALALAEEARDLDTLVGQLDTANDLRRELAALPGPIIRPPRPESSEVAFDTGPPEPTPTATAPSENFQLPVVGRTVSGFGAVSEGGIVSTGLSLAPRPGAQVVAPGRGRVAFAGPYRGYGRIVIIEHDGGWTSLVTGLARTDVDVGEGLVPGAPLGVAAPVTPVVTLELRRDGAPVNPLEYVG</sequence>
<feature type="region of interest" description="Disordered" evidence="8">
    <location>
        <begin position="259"/>
        <end position="290"/>
    </location>
</feature>
<dbReference type="GO" id="GO:0046872">
    <property type="term" value="F:metal ion binding"/>
    <property type="evidence" value="ECO:0007669"/>
    <property type="project" value="UniProtKB-KW"/>
</dbReference>
<keyword evidence="5" id="KW-0862">Zinc</keyword>
<evidence type="ECO:0000259" key="9">
    <source>
        <dbReference type="Pfam" id="PF01551"/>
    </source>
</evidence>
<dbReference type="STRING" id="543877.AM2010_2200"/>
<evidence type="ECO:0000256" key="4">
    <source>
        <dbReference type="ARBA" id="ARBA00022801"/>
    </source>
</evidence>
<dbReference type="CDD" id="cd12797">
    <property type="entry name" value="M23_peptidase"/>
    <property type="match status" value="1"/>
</dbReference>
<gene>
    <name evidence="10" type="ORF">AM2010_2200</name>
</gene>
<dbReference type="GO" id="GO:0006508">
    <property type="term" value="P:proteolysis"/>
    <property type="evidence" value="ECO:0007669"/>
    <property type="project" value="UniProtKB-KW"/>
</dbReference>
<organism evidence="10 11">
    <name type="scientific">Pelagerythrobacter marensis</name>
    <dbReference type="NCBI Taxonomy" id="543877"/>
    <lineage>
        <taxon>Bacteria</taxon>
        <taxon>Pseudomonadati</taxon>
        <taxon>Pseudomonadota</taxon>
        <taxon>Alphaproteobacteria</taxon>
        <taxon>Sphingomonadales</taxon>
        <taxon>Erythrobacteraceae</taxon>
        <taxon>Pelagerythrobacter</taxon>
    </lineage>
</organism>
<comment type="cofactor">
    <cofactor evidence="1">
        <name>Zn(2+)</name>
        <dbReference type="ChEBI" id="CHEBI:29105"/>
    </cofactor>
</comment>
<feature type="coiled-coil region" evidence="7">
    <location>
        <begin position="41"/>
        <end position="103"/>
    </location>
</feature>
<evidence type="ECO:0000256" key="8">
    <source>
        <dbReference type="SAM" id="MobiDB-lite"/>
    </source>
</evidence>
<keyword evidence="2" id="KW-0645">Protease</keyword>
<name>A0A0G3XCD6_9SPHN</name>
<accession>A0A0G3XCD6</accession>
<evidence type="ECO:0000256" key="2">
    <source>
        <dbReference type="ARBA" id="ARBA00022670"/>
    </source>
</evidence>
<dbReference type="InterPro" id="IPR011055">
    <property type="entry name" value="Dup_hybrid_motif"/>
</dbReference>
<dbReference type="Gene3D" id="2.70.70.10">
    <property type="entry name" value="Glucose Permease (Domain IIA)"/>
    <property type="match status" value="1"/>
</dbReference>
<dbReference type="InterPro" id="IPR016047">
    <property type="entry name" value="M23ase_b-sheet_dom"/>
</dbReference>
<dbReference type="Pfam" id="PF01551">
    <property type="entry name" value="Peptidase_M23"/>
    <property type="match status" value="1"/>
</dbReference>
<evidence type="ECO:0000313" key="11">
    <source>
        <dbReference type="Proteomes" id="UP000037643"/>
    </source>
</evidence>
<dbReference type="OrthoDB" id="9809144at2"/>
<dbReference type="PANTHER" id="PTHR21666:SF288">
    <property type="entry name" value="CELL DIVISION PROTEIN YTFB"/>
    <property type="match status" value="1"/>
</dbReference>
<keyword evidence="3" id="KW-0479">Metal-binding</keyword>
<reference evidence="10 11" key="1">
    <citation type="submission" date="2015-06" db="EMBL/GenBank/DDBJ databases">
        <authorList>
            <person name="Kim K.M."/>
        </authorList>
    </citation>
    <scope>NUCLEOTIDE SEQUENCE [LARGE SCALE GENOMIC DNA]</scope>
    <source>
        <strain evidence="10 11">KCTC 22370</strain>
    </source>
</reference>
<dbReference type="SUPFAM" id="SSF51261">
    <property type="entry name" value="Duplicated hybrid motif"/>
    <property type="match status" value="1"/>
</dbReference>
<evidence type="ECO:0000256" key="3">
    <source>
        <dbReference type="ARBA" id="ARBA00022723"/>
    </source>
</evidence>
<protein>
    <submittedName>
        <fullName evidence="10">Peptidase M23 family protein</fullName>
    </submittedName>
</protein>
<keyword evidence="4" id="KW-0378">Hydrolase</keyword>
<dbReference type="GO" id="GO:0004222">
    <property type="term" value="F:metalloendopeptidase activity"/>
    <property type="evidence" value="ECO:0007669"/>
    <property type="project" value="TreeGrafter"/>
</dbReference>
<dbReference type="PANTHER" id="PTHR21666">
    <property type="entry name" value="PEPTIDASE-RELATED"/>
    <property type="match status" value="1"/>
</dbReference>
<keyword evidence="7" id="KW-0175">Coiled coil</keyword>
<dbReference type="Proteomes" id="UP000037643">
    <property type="component" value="Chromosome"/>
</dbReference>
<dbReference type="InterPro" id="IPR050570">
    <property type="entry name" value="Cell_wall_metabolism_enzyme"/>
</dbReference>
<dbReference type="KEGG" id="amx:AM2010_2200"/>
<dbReference type="PATRIC" id="fig|543877.4.peg.2235"/>
<evidence type="ECO:0000313" key="10">
    <source>
        <dbReference type="EMBL" id="AKM08259.1"/>
    </source>
</evidence>
<evidence type="ECO:0000256" key="5">
    <source>
        <dbReference type="ARBA" id="ARBA00022833"/>
    </source>
</evidence>